<organism evidence="1 2">
    <name type="scientific">Enterobacter hormaechei</name>
    <dbReference type="NCBI Taxonomy" id="158836"/>
    <lineage>
        <taxon>Bacteria</taxon>
        <taxon>Pseudomonadati</taxon>
        <taxon>Pseudomonadota</taxon>
        <taxon>Gammaproteobacteria</taxon>
        <taxon>Enterobacterales</taxon>
        <taxon>Enterobacteriaceae</taxon>
        <taxon>Enterobacter</taxon>
        <taxon>Enterobacter cloacae complex</taxon>
    </lineage>
</organism>
<gene>
    <name evidence="1" type="ORF">IE983_12555</name>
</gene>
<comment type="caution">
    <text evidence="1">The sequence shown here is derived from an EMBL/GenBank/DDBJ whole genome shotgun (WGS) entry which is preliminary data.</text>
</comment>
<dbReference type="Proteomes" id="UP000655273">
    <property type="component" value="Unassembled WGS sequence"/>
</dbReference>
<protein>
    <submittedName>
        <fullName evidence="1">Uncharacterized protein</fullName>
    </submittedName>
</protein>
<reference evidence="1" key="1">
    <citation type="submission" date="2020-07" db="EMBL/GenBank/DDBJ databases">
        <title>Clinical and genomic characterization of carbapenemase-producing Enterobacterales causing secondary infections during the COVID-19 crisis at a New York City hospital.</title>
        <authorList>
            <person name="Gomez-Simmonds A."/>
            <person name="Annavajhala M.K."/>
            <person name="Uhlemann A.-C."/>
        </authorList>
    </citation>
    <scope>NUCLEOTIDE SEQUENCE</scope>
    <source>
        <strain evidence="1">NK1396</strain>
    </source>
</reference>
<dbReference type="InterPro" id="IPR029044">
    <property type="entry name" value="Nucleotide-diphossugar_trans"/>
</dbReference>
<name>A0A927DJR6_9ENTR</name>
<proteinExistence type="predicted"/>
<accession>A0A927DJR6</accession>
<evidence type="ECO:0000313" key="2">
    <source>
        <dbReference type="Proteomes" id="UP000655273"/>
    </source>
</evidence>
<dbReference type="SUPFAM" id="SSF53448">
    <property type="entry name" value="Nucleotide-diphospho-sugar transferases"/>
    <property type="match status" value="1"/>
</dbReference>
<dbReference type="InterPro" id="IPR002495">
    <property type="entry name" value="Glyco_trans_8"/>
</dbReference>
<dbReference type="Gene3D" id="3.90.550.10">
    <property type="entry name" value="Spore Coat Polysaccharide Biosynthesis Protein SpsA, Chain A"/>
    <property type="match status" value="1"/>
</dbReference>
<evidence type="ECO:0000313" key="1">
    <source>
        <dbReference type="EMBL" id="MBD3706999.1"/>
    </source>
</evidence>
<sequence length="119" mass="13848">MLSWSRSIRLLFQNLLICLGCDYFNSGVLYVDARTWNENKISHKVFECLLERGADFKYFDQDALNVVLNEKIMFIDGKYNCQIKAGHKRKISCVNHPMKQFCYIMLVAINHGSYGINSK</sequence>
<dbReference type="GO" id="GO:0016757">
    <property type="term" value="F:glycosyltransferase activity"/>
    <property type="evidence" value="ECO:0007669"/>
    <property type="project" value="InterPro"/>
</dbReference>
<dbReference type="EMBL" id="JACXTA010000001">
    <property type="protein sequence ID" value="MBD3706999.1"/>
    <property type="molecule type" value="Genomic_DNA"/>
</dbReference>
<dbReference type="Pfam" id="PF01501">
    <property type="entry name" value="Glyco_transf_8"/>
    <property type="match status" value="1"/>
</dbReference>
<dbReference type="AlphaFoldDB" id="A0A927DJR6"/>